<dbReference type="GeneID" id="106123043"/>
<protein>
    <submittedName>
        <fullName evidence="1">Uncharacterized protein LOC106123043</fullName>
    </submittedName>
</protein>
<dbReference type="Proteomes" id="UP000694872">
    <property type="component" value="Unplaced"/>
</dbReference>
<dbReference type="AlphaFoldDB" id="A0AAJ6ZKW6"/>
<reference evidence="1" key="1">
    <citation type="submission" date="2025-08" db="UniProtKB">
        <authorList>
            <consortium name="RefSeq"/>
        </authorList>
    </citation>
    <scope>IDENTIFICATION</scope>
</reference>
<feature type="non-terminal residue" evidence="1">
    <location>
        <position position="130"/>
    </location>
</feature>
<sequence length="130" mass="14378">MPRHLHFDLLQTNTNHSARAQDLLMQCLAEWRIDVAVVAEPYFVPPQPSWSGDTEGSVAIVVPPSSPQPVSLREQGAGYVAVNWGEVVLIGVYFSPNRNLRQFERFLDGLEPVVQRASPAQVIVMGDLNA</sequence>
<proteinExistence type="predicted"/>
<dbReference type="RefSeq" id="XP_013174634.1">
    <property type="nucleotide sequence ID" value="XM_013319180.1"/>
</dbReference>
<dbReference type="KEGG" id="pxu:106123043"/>
<dbReference type="Gene3D" id="3.60.10.10">
    <property type="entry name" value="Endonuclease/exonuclease/phosphatase"/>
    <property type="match status" value="1"/>
</dbReference>
<evidence type="ECO:0000313" key="1">
    <source>
        <dbReference type="RefSeq" id="XP_013174634.1"/>
    </source>
</evidence>
<organism evidence="1">
    <name type="scientific">Papilio xuthus</name>
    <name type="common">Asian swallowtail butterfly</name>
    <dbReference type="NCBI Taxonomy" id="66420"/>
    <lineage>
        <taxon>Eukaryota</taxon>
        <taxon>Metazoa</taxon>
        <taxon>Ecdysozoa</taxon>
        <taxon>Arthropoda</taxon>
        <taxon>Hexapoda</taxon>
        <taxon>Insecta</taxon>
        <taxon>Pterygota</taxon>
        <taxon>Neoptera</taxon>
        <taxon>Endopterygota</taxon>
        <taxon>Lepidoptera</taxon>
        <taxon>Glossata</taxon>
        <taxon>Ditrysia</taxon>
        <taxon>Papilionoidea</taxon>
        <taxon>Papilionidae</taxon>
        <taxon>Papilioninae</taxon>
        <taxon>Papilio</taxon>
    </lineage>
</organism>
<gene>
    <name evidence="1" type="primary">LOC106123043</name>
</gene>
<accession>A0AAJ6ZKW6</accession>
<dbReference type="InterPro" id="IPR036691">
    <property type="entry name" value="Endo/exonu/phosph_ase_sf"/>
</dbReference>
<name>A0AAJ6ZKW6_PAPXU</name>
<dbReference type="SUPFAM" id="SSF56219">
    <property type="entry name" value="DNase I-like"/>
    <property type="match status" value="1"/>
</dbReference>